<name>A0A964E1P1_9PROT</name>
<dbReference type="Pfam" id="PF00004">
    <property type="entry name" value="AAA"/>
    <property type="match status" value="1"/>
</dbReference>
<dbReference type="AlphaFoldDB" id="A0A964E1P1"/>
<sequence>MEIDTKTLIALLQAAMSADYTQVRRTANGLSKQLLDAKDVDGARAVQAVVRKKGVPLQASGYAETLPVDAGTRLPLLEESVAPTTPVILNEAAGHVVGQFIEDAQNHDQLEQAGVDAPIRLLIFGEPGTGKSLLASHIAARLGRPLYVVRLDAVISSRLGETAKNVRGIFDFIPVRNAVLFLDEMDAVAKLRDDRQELGELKRVVNAVIQGLDTLTNDVIVIGATNHPHLLDPAIFRRFPYKLELGLPSTGTRLEMWKAFLRLESPDGLADAETLAIVSDGLTGADIQNISLSARRRAVLDKAEINLPNLLVALLSSKRGSPSLPDTRKLTTDDKKQLALTLHDRAKLPVTEIARMVGVSRQMAHRYLKGEDGELDG</sequence>
<dbReference type="GO" id="GO:0005524">
    <property type="term" value="F:ATP binding"/>
    <property type="evidence" value="ECO:0007669"/>
    <property type="project" value="UniProtKB-KW"/>
</dbReference>
<dbReference type="Proteomes" id="UP000708298">
    <property type="component" value="Unassembled WGS sequence"/>
</dbReference>
<comment type="similarity">
    <text evidence="1 4">Belongs to the AAA ATPase family.</text>
</comment>
<reference evidence="6" key="1">
    <citation type="journal article" date="2021" name="Microorganisms">
        <title>Acidisoma silvae sp. nov. and Acidisomacellulosilytica sp. nov., Two Acidophilic Bacteria Isolated from Decaying Wood, Hydrolyzing Cellulose and Producing Poly-3-hydroxybutyrate.</title>
        <authorList>
            <person name="Mieszkin S."/>
            <person name="Pouder E."/>
            <person name="Uroz S."/>
            <person name="Simon-Colin C."/>
            <person name="Alain K."/>
        </authorList>
    </citation>
    <scope>NUCLEOTIDE SEQUENCE</scope>
    <source>
        <strain evidence="6">HW T2.11</strain>
    </source>
</reference>
<dbReference type="RefSeq" id="WP_227324106.1">
    <property type="nucleotide sequence ID" value="NZ_JAESVB010000037.1"/>
</dbReference>
<evidence type="ECO:0000256" key="4">
    <source>
        <dbReference type="RuleBase" id="RU003651"/>
    </source>
</evidence>
<dbReference type="GO" id="GO:0016887">
    <property type="term" value="F:ATP hydrolysis activity"/>
    <property type="evidence" value="ECO:0007669"/>
    <property type="project" value="InterPro"/>
</dbReference>
<evidence type="ECO:0000256" key="2">
    <source>
        <dbReference type="ARBA" id="ARBA00022741"/>
    </source>
</evidence>
<dbReference type="CDD" id="cd19481">
    <property type="entry name" value="RecA-like_protease"/>
    <property type="match status" value="1"/>
</dbReference>
<evidence type="ECO:0000313" key="6">
    <source>
        <dbReference type="EMBL" id="MCB8878462.1"/>
    </source>
</evidence>
<dbReference type="EMBL" id="JAESVB010000037">
    <property type="protein sequence ID" value="MCB8878462.1"/>
    <property type="molecule type" value="Genomic_DNA"/>
</dbReference>
<feature type="domain" description="AAA+ ATPase" evidence="5">
    <location>
        <begin position="117"/>
        <end position="249"/>
    </location>
</feature>
<reference evidence="6" key="2">
    <citation type="submission" date="2021-01" db="EMBL/GenBank/DDBJ databases">
        <authorList>
            <person name="Mieszkin S."/>
            <person name="Pouder E."/>
            <person name="Alain K."/>
        </authorList>
    </citation>
    <scope>NUCLEOTIDE SEQUENCE</scope>
    <source>
        <strain evidence="6">HW T2.11</strain>
    </source>
</reference>
<dbReference type="SMART" id="SM00382">
    <property type="entry name" value="AAA"/>
    <property type="match status" value="1"/>
</dbReference>
<dbReference type="PANTHER" id="PTHR23073">
    <property type="entry name" value="26S PROTEASOME REGULATORY SUBUNIT"/>
    <property type="match status" value="1"/>
</dbReference>
<evidence type="ECO:0000259" key="5">
    <source>
        <dbReference type="SMART" id="SM00382"/>
    </source>
</evidence>
<dbReference type="InterPro" id="IPR003593">
    <property type="entry name" value="AAA+_ATPase"/>
</dbReference>
<dbReference type="InterPro" id="IPR027417">
    <property type="entry name" value="P-loop_NTPase"/>
</dbReference>
<protein>
    <submittedName>
        <fullName evidence="6">AAA family ATPase</fullName>
    </submittedName>
</protein>
<dbReference type="InterPro" id="IPR050221">
    <property type="entry name" value="26S_Proteasome_ATPase"/>
</dbReference>
<dbReference type="Gene3D" id="3.40.50.300">
    <property type="entry name" value="P-loop containing nucleotide triphosphate hydrolases"/>
    <property type="match status" value="1"/>
</dbReference>
<evidence type="ECO:0000313" key="7">
    <source>
        <dbReference type="Proteomes" id="UP000708298"/>
    </source>
</evidence>
<gene>
    <name evidence="6" type="ORF">ASILVAE211_25020</name>
</gene>
<proteinExistence type="inferred from homology"/>
<evidence type="ECO:0000256" key="1">
    <source>
        <dbReference type="ARBA" id="ARBA00006914"/>
    </source>
</evidence>
<dbReference type="InterPro" id="IPR003959">
    <property type="entry name" value="ATPase_AAA_core"/>
</dbReference>
<comment type="caution">
    <text evidence="6">The sequence shown here is derived from an EMBL/GenBank/DDBJ whole genome shotgun (WGS) entry which is preliminary data.</text>
</comment>
<dbReference type="SUPFAM" id="SSF52540">
    <property type="entry name" value="P-loop containing nucleoside triphosphate hydrolases"/>
    <property type="match status" value="1"/>
</dbReference>
<dbReference type="InterPro" id="IPR003960">
    <property type="entry name" value="ATPase_AAA_CS"/>
</dbReference>
<keyword evidence="7" id="KW-1185">Reference proteome</keyword>
<dbReference type="PROSITE" id="PS00674">
    <property type="entry name" value="AAA"/>
    <property type="match status" value="1"/>
</dbReference>
<keyword evidence="2 4" id="KW-0547">Nucleotide-binding</keyword>
<evidence type="ECO:0000256" key="3">
    <source>
        <dbReference type="ARBA" id="ARBA00022840"/>
    </source>
</evidence>
<organism evidence="6 7">
    <name type="scientific">Acidisoma silvae</name>
    <dbReference type="NCBI Taxonomy" id="2802396"/>
    <lineage>
        <taxon>Bacteria</taxon>
        <taxon>Pseudomonadati</taxon>
        <taxon>Pseudomonadota</taxon>
        <taxon>Alphaproteobacteria</taxon>
        <taxon>Acetobacterales</taxon>
        <taxon>Acidocellaceae</taxon>
        <taxon>Acidisoma</taxon>
    </lineage>
</organism>
<accession>A0A964E1P1</accession>
<keyword evidence="3 4" id="KW-0067">ATP-binding</keyword>